<proteinExistence type="predicted"/>
<accession>A0A0A9WVT4</accession>
<feature type="compositionally biased region" description="Polar residues" evidence="1">
    <location>
        <begin position="270"/>
        <end position="290"/>
    </location>
</feature>
<feature type="region of interest" description="Disordered" evidence="1">
    <location>
        <begin position="216"/>
        <end position="352"/>
    </location>
</feature>
<protein>
    <submittedName>
        <fullName evidence="3">Uncharacterized protein</fullName>
    </submittedName>
</protein>
<feature type="compositionally biased region" description="Polar residues" evidence="1">
    <location>
        <begin position="172"/>
        <end position="194"/>
    </location>
</feature>
<feature type="compositionally biased region" description="Polar residues" evidence="1">
    <location>
        <begin position="387"/>
        <end position="400"/>
    </location>
</feature>
<feature type="compositionally biased region" description="Polar residues" evidence="1">
    <location>
        <begin position="142"/>
        <end position="164"/>
    </location>
</feature>
<name>A0A0A9WVT4_LYGHE</name>
<feature type="compositionally biased region" description="Low complexity" evidence="1">
    <location>
        <begin position="371"/>
        <end position="382"/>
    </location>
</feature>
<evidence type="ECO:0000256" key="1">
    <source>
        <dbReference type="SAM" id="MobiDB-lite"/>
    </source>
</evidence>
<sequence>MTTNQGYKGHDGNNGSNRNEYGRTLSHPPIQPKTIDVSTVSGTMFFRGTQSKISPTPQNQPADLSEDTTEDTTNGVVSAQQQRTLHQNTRQQQQQQYTRQPIQARNIPIVSPSTNIFFRGEQSKIQQQPSRISRQDTMEYQGMSSERSNSTRNQRQHPSSTSKVAESRESQTDTVAPTDSQKVTKSSPQEQQVVSMPCEVEVRKNLTNVGTGEQEYIPPHMQIHPSGTRWPLTRRTVQTPPSTPSTAQPVDGVETHVSNPVQKTPVPKTMKSTADQSNLRSSNGSSNTATKYIPPHLRTKIQQQELSPSDTSVPPLTQVRRTDTAAASASTSIQTSASTPTPSTVPETKYVPPHSRVNVVDIATVPETKVVPPTTNTVAPQTLPTPEATNTSTTAVEVKK</sequence>
<organism evidence="3">
    <name type="scientific">Lygus hesperus</name>
    <name type="common">Western plant bug</name>
    <dbReference type="NCBI Taxonomy" id="30085"/>
    <lineage>
        <taxon>Eukaryota</taxon>
        <taxon>Metazoa</taxon>
        <taxon>Ecdysozoa</taxon>
        <taxon>Arthropoda</taxon>
        <taxon>Hexapoda</taxon>
        <taxon>Insecta</taxon>
        <taxon>Pterygota</taxon>
        <taxon>Neoptera</taxon>
        <taxon>Paraneoptera</taxon>
        <taxon>Hemiptera</taxon>
        <taxon>Heteroptera</taxon>
        <taxon>Panheteroptera</taxon>
        <taxon>Cimicomorpha</taxon>
        <taxon>Miridae</taxon>
        <taxon>Mirini</taxon>
        <taxon>Lygus</taxon>
    </lineage>
</organism>
<evidence type="ECO:0000313" key="2">
    <source>
        <dbReference type="EMBL" id="JAF98718.1"/>
    </source>
</evidence>
<gene>
    <name evidence="2" type="ORF">CM83_3102</name>
    <name evidence="3" type="ORF">CM83_3105</name>
    <name evidence="4" type="ORF">g.48114</name>
</gene>
<feature type="compositionally biased region" description="Polar residues" evidence="1">
    <location>
        <begin position="36"/>
        <end position="62"/>
    </location>
</feature>
<dbReference type="EMBL" id="GBHO01034634">
    <property type="protein sequence ID" value="JAG08970.1"/>
    <property type="molecule type" value="Transcribed_RNA"/>
</dbReference>
<feature type="compositionally biased region" description="Polar residues" evidence="1">
    <location>
        <begin position="300"/>
        <end position="315"/>
    </location>
</feature>
<reference evidence="4" key="3">
    <citation type="journal article" date="2016" name="Gigascience">
        <title>De novo construction of an expanded transcriptome assembly for the western tarnished plant bug, Lygus hesperus.</title>
        <authorList>
            <person name="Tassone E.E."/>
            <person name="Geib S.M."/>
            <person name="Hall B."/>
            <person name="Fabrick J.A."/>
            <person name="Brent C.S."/>
            <person name="Hull J.J."/>
        </authorList>
    </citation>
    <scope>NUCLEOTIDE SEQUENCE</scope>
</reference>
<evidence type="ECO:0000313" key="4">
    <source>
        <dbReference type="EMBL" id="JAQ03995.1"/>
    </source>
</evidence>
<feature type="compositionally biased region" description="Low complexity" evidence="1">
    <location>
        <begin position="324"/>
        <end position="344"/>
    </location>
</feature>
<feature type="region of interest" description="Disordered" evidence="1">
    <location>
        <begin position="122"/>
        <end position="198"/>
    </location>
</feature>
<reference evidence="3" key="1">
    <citation type="journal article" date="2014" name="PLoS ONE">
        <title>Transcriptome-Based Identification of ABC Transporters in the Western Tarnished Plant Bug Lygus hesperus.</title>
        <authorList>
            <person name="Hull J.J."/>
            <person name="Chaney K."/>
            <person name="Geib S.M."/>
            <person name="Fabrick J.A."/>
            <person name="Brent C.S."/>
            <person name="Walsh D."/>
            <person name="Lavine L.C."/>
        </authorList>
    </citation>
    <scope>NUCLEOTIDE SEQUENCE</scope>
</reference>
<dbReference type="EMBL" id="GBHO01044885">
    <property type="protein sequence ID" value="JAF98718.1"/>
    <property type="molecule type" value="Transcribed_RNA"/>
</dbReference>
<reference evidence="3" key="2">
    <citation type="submission" date="2014-07" db="EMBL/GenBank/DDBJ databases">
        <authorList>
            <person name="Hull J."/>
        </authorList>
    </citation>
    <scope>NUCLEOTIDE SEQUENCE</scope>
</reference>
<feature type="compositionally biased region" description="Polar residues" evidence="1">
    <location>
        <begin position="123"/>
        <end position="132"/>
    </location>
</feature>
<feature type="compositionally biased region" description="Low complexity" evidence="1">
    <location>
        <begin position="233"/>
        <end position="250"/>
    </location>
</feature>
<dbReference type="AlphaFoldDB" id="A0A0A9WVT4"/>
<feature type="region of interest" description="Disordered" evidence="1">
    <location>
        <begin position="1"/>
        <end position="107"/>
    </location>
</feature>
<evidence type="ECO:0000313" key="3">
    <source>
        <dbReference type="EMBL" id="JAG08970.1"/>
    </source>
</evidence>
<feature type="compositionally biased region" description="Low complexity" evidence="1">
    <location>
        <begin position="80"/>
        <end position="103"/>
    </location>
</feature>
<dbReference type="EMBL" id="GDHC01014634">
    <property type="protein sequence ID" value="JAQ03995.1"/>
    <property type="molecule type" value="Transcribed_RNA"/>
</dbReference>
<feature type="region of interest" description="Disordered" evidence="1">
    <location>
        <begin position="371"/>
        <end position="400"/>
    </location>
</feature>